<dbReference type="PANTHER" id="PTHR31047">
    <property type="entry name" value="MEIOTICALLY UP-REGULATED GENE 157 PROTEIN"/>
    <property type="match status" value="1"/>
</dbReference>
<dbReference type="Gene3D" id="1.50.10.10">
    <property type="match status" value="1"/>
</dbReference>
<dbReference type="PATRIC" id="fig|572479.3.peg.2097"/>
<evidence type="ECO:0000313" key="2">
    <source>
        <dbReference type="Proteomes" id="UP000006866"/>
    </source>
</evidence>
<dbReference type="HOGENOM" id="CLU_023537_0_1_9"/>
<dbReference type="RefSeq" id="WP_014554195.1">
    <property type="nucleotide sequence ID" value="NC_017455.1"/>
</dbReference>
<dbReference type="SMART" id="SM01149">
    <property type="entry name" value="DUF1237"/>
    <property type="match status" value="1"/>
</dbReference>
<dbReference type="GO" id="GO:0005975">
    <property type="term" value="P:carbohydrate metabolic process"/>
    <property type="evidence" value="ECO:0007669"/>
    <property type="project" value="InterPro"/>
</dbReference>
<reference evidence="2" key="1">
    <citation type="submission" date="2010-10" db="EMBL/GenBank/DDBJ databases">
        <title>The complete genome of Halanaerobium praevalens DSM 2228.</title>
        <authorList>
            <consortium name="US DOE Joint Genome Institute (JGI-PGF)"/>
            <person name="Lucas S."/>
            <person name="Copeland A."/>
            <person name="Lapidus A."/>
            <person name="Glavina del Rio T."/>
            <person name="Dalin E."/>
            <person name="Tice H."/>
            <person name="Bruce D."/>
            <person name="Goodwin L."/>
            <person name="Pitluck S."/>
            <person name="Kyrpides N."/>
            <person name="Mavromatis K."/>
            <person name="Ivanova N."/>
            <person name="Ovchinnikova G."/>
            <person name="Chertkov O."/>
            <person name="Detter J.C."/>
            <person name="Han C."/>
            <person name="Larimer F."/>
            <person name="Land M."/>
            <person name="Hauser L."/>
            <person name="Markowitz V."/>
            <person name="Cheng J.-F."/>
            <person name="Hugenholtz P."/>
            <person name="Woyke T."/>
            <person name="Wu D."/>
            <person name="Tindall B."/>
            <person name="Pomrenke H.G."/>
            <person name="Brambilla E."/>
            <person name="Klenk H.-P."/>
            <person name="Eisen J.A."/>
        </authorList>
    </citation>
    <scope>NUCLEOTIDE SEQUENCE [LARGE SCALE GENOMIC DNA]</scope>
    <source>
        <strain evidence="2">ATCC 33744 / DSM 2228 / GSL</strain>
    </source>
</reference>
<gene>
    <name evidence="1" type="ordered locus">Hprae_2060</name>
</gene>
<dbReference type="PIRSF" id="PIRSF028846">
    <property type="entry name" value="UCP028846"/>
    <property type="match status" value="1"/>
</dbReference>
<evidence type="ECO:0000313" key="1">
    <source>
        <dbReference type="EMBL" id="ADO78179.1"/>
    </source>
</evidence>
<sequence>MERLSTKRPPQNERCFVSEAVEAKIEEVVAFIDDQELAWLFSNCYPNTLDTTVSYQEKNGEAESYVITGDIDAMWLRDSTAQVWPYLPLLKEDPKLKKMIKGLIKRQVEFVLRDPYANAFYKDSKQKSPFAADKPQPKPGVHERKWEIDSLCAVVRLITGYTQSVEDKSIFTEKLDQAMRLIYKTLKTEQRKNDESDYYFVRQTTEMIEAATFKGTGRPTKKVGLIHSAFRPSDDATLFPYLIPSNLFAVSVLKKLAKLYNSEFADQKFAAKCSQLAAEVEAAVEKYGVFEHLDYGPIYAYEVDGFGNRVFMDDANVPSLISLNYLGIAKADDQIYQNTRRFLLSSDNPFFIQGQAAVGQGSPHSGKENIWPMGIILRALTSTEPQEIISCLKLLKSTHAGTGLMHESFNKDNPANFTRAWFAWANTLFGELILKIYQENKELLNQL</sequence>
<dbReference type="AlphaFoldDB" id="E3DS31"/>
<dbReference type="InterPro" id="IPR008928">
    <property type="entry name" value="6-hairpin_glycosidase_sf"/>
</dbReference>
<proteinExistence type="predicted"/>
<organism evidence="1 2">
    <name type="scientific">Halanaerobium praevalens (strain ATCC 33744 / DSM 2228 / GSL)</name>
    <dbReference type="NCBI Taxonomy" id="572479"/>
    <lineage>
        <taxon>Bacteria</taxon>
        <taxon>Bacillati</taxon>
        <taxon>Bacillota</taxon>
        <taxon>Clostridia</taxon>
        <taxon>Halanaerobiales</taxon>
        <taxon>Halanaerobiaceae</taxon>
        <taxon>Halanaerobium</taxon>
    </lineage>
</organism>
<dbReference type="eggNOG" id="COG3538">
    <property type="taxonomic scope" value="Bacteria"/>
</dbReference>
<keyword evidence="2" id="KW-1185">Reference proteome</keyword>
<protein>
    <submittedName>
        <fullName evidence="1">Uncharacterized conserved protein UCP028846</fullName>
    </submittedName>
</protein>
<dbReference type="SUPFAM" id="SSF48208">
    <property type="entry name" value="Six-hairpin glycosidases"/>
    <property type="match status" value="1"/>
</dbReference>
<dbReference type="STRING" id="572479.Hprae_2060"/>
<name>E3DS31_HALPG</name>
<dbReference type="KEGG" id="hpk:Hprae_2060"/>
<reference evidence="1 2" key="2">
    <citation type="journal article" date="2011" name="Stand. Genomic Sci.">
        <title>Complete genome sequence of the extremely halophilic Halanaerobium praevalens type strain (GSL).</title>
        <authorList>
            <person name="Ivanova N."/>
            <person name="Sikorski J."/>
            <person name="Chertkov O."/>
            <person name="Nolan M."/>
            <person name="Lucas S."/>
            <person name="Hammon N."/>
            <person name="Deshpande S."/>
            <person name="Cheng J.F."/>
            <person name="Tapia R."/>
            <person name="Han C."/>
            <person name="Goodwin L."/>
            <person name="Pitluck S."/>
            <person name="Huntemann M."/>
            <person name="Liolios K."/>
            <person name="Pagani I."/>
            <person name="Mavromatis K."/>
            <person name="Ovchinikova G."/>
            <person name="Pati A."/>
            <person name="Chen A."/>
            <person name="Palaniappan K."/>
            <person name="Land M."/>
            <person name="Hauser L."/>
            <person name="Brambilla E.M."/>
            <person name="Kannan K.P."/>
            <person name="Rohde M."/>
            <person name="Tindall B.J."/>
            <person name="Goker M."/>
            <person name="Detter J.C."/>
            <person name="Woyke T."/>
            <person name="Bristow J."/>
            <person name="Eisen J.A."/>
            <person name="Markowitz V."/>
            <person name="Hugenholtz P."/>
            <person name="Kyrpides N.C."/>
            <person name="Klenk H.P."/>
            <person name="Lapidus A."/>
        </authorList>
    </citation>
    <scope>NUCLEOTIDE SEQUENCE [LARGE SCALE GENOMIC DNA]</scope>
    <source>
        <strain evidence="2">ATCC 33744 / DSM 2228 / GSL</strain>
    </source>
</reference>
<dbReference type="PANTHER" id="PTHR31047:SF0">
    <property type="entry name" value="MEIOTICALLY UP-REGULATED GENE 157 PROTEIN"/>
    <property type="match status" value="1"/>
</dbReference>
<dbReference type="Pfam" id="PF06824">
    <property type="entry name" value="Glyco_hydro_125"/>
    <property type="match status" value="1"/>
</dbReference>
<dbReference type="EMBL" id="CP002175">
    <property type="protein sequence ID" value="ADO78179.1"/>
    <property type="molecule type" value="Genomic_DNA"/>
</dbReference>
<dbReference type="InterPro" id="IPR008313">
    <property type="entry name" value="GH125"/>
</dbReference>
<dbReference type="OrthoDB" id="181472at2"/>
<dbReference type="Proteomes" id="UP000006866">
    <property type="component" value="Chromosome"/>
</dbReference>
<accession>E3DS31</accession>
<dbReference type="InterPro" id="IPR012341">
    <property type="entry name" value="6hp_glycosidase-like_sf"/>
</dbReference>